<name>C1BE84_RHOOB</name>
<evidence type="ECO:0000313" key="3">
    <source>
        <dbReference type="EMBL" id="BAH56124.1"/>
    </source>
</evidence>
<evidence type="ECO:0000259" key="2">
    <source>
        <dbReference type="Pfam" id="PF10137"/>
    </source>
</evidence>
<dbReference type="InterPro" id="IPR019302">
    <property type="entry name" value="CAP12/PCTIR_TIR_dom"/>
</dbReference>
<dbReference type="GO" id="GO:0050135">
    <property type="term" value="F:NADP+ nucleosidase activity"/>
    <property type="evidence" value="ECO:0007669"/>
    <property type="project" value="InterPro"/>
</dbReference>
<dbReference type="EMBL" id="AP011118">
    <property type="protein sequence ID" value="BAH56124.1"/>
    <property type="molecule type" value="Genomic_DNA"/>
</dbReference>
<dbReference type="HOGENOM" id="CLU_409311_0_0_11"/>
<geneLocation type="plasmid" evidence="3 4">
    <name>pKNR</name>
</geneLocation>
<feature type="region of interest" description="Disordered" evidence="1">
    <location>
        <begin position="334"/>
        <end position="366"/>
    </location>
</feature>
<proteinExistence type="predicted"/>
<keyword evidence="3" id="KW-0614">Plasmid</keyword>
<gene>
    <name evidence="3" type="ordered locus">ROP_pKNR-00320</name>
</gene>
<evidence type="ECO:0000313" key="4">
    <source>
        <dbReference type="Proteomes" id="UP000002212"/>
    </source>
</evidence>
<dbReference type="PATRIC" id="fig|632772.20.peg.7601"/>
<reference evidence="3 4" key="1">
    <citation type="submission" date="2009-03" db="EMBL/GenBank/DDBJ databases">
        <title>Comparison of the complete genome sequences of Rhodococcus erythropolis PR4 and Rhodococcus opacus B4.</title>
        <authorList>
            <person name="Takarada H."/>
            <person name="Sekine M."/>
            <person name="Hosoyama A."/>
            <person name="Yamada R."/>
            <person name="Fujisawa T."/>
            <person name="Omata S."/>
            <person name="Shimizu A."/>
            <person name="Tsukatani N."/>
            <person name="Tanikawa S."/>
            <person name="Fujita N."/>
            <person name="Harayama S."/>
        </authorList>
    </citation>
    <scope>NUCLEOTIDE SEQUENCE [LARGE SCALE GENOMIC DNA]</scope>
    <source>
        <strain evidence="3 4">B4</strain>
        <plasmid evidence="3 4">pKNR</plasmid>
    </source>
</reference>
<feature type="region of interest" description="Disordered" evidence="1">
    <location>
        <begin position="125"/>
        <end position="169"/>
    </location>
</feature>
<dbReference type="Proteomes" id="UP000002212">
    <property type="component" value="Plasmid pKNR"/>
</dbReference>
<feature type="compositionally biased region" description="Polar residues" evidence="1">
    <location>
        <begin position="128"/>
        <end position="167"/>
    </location>
</feature>
<organism evidence="3 4">
    <name type="scientific">Rhodococcus opacus (strain B4)</name>
    <dbReference type="NCBI Taxonomy" id="632772"/>
    <lineage>
        <taxon>Bacteria</taxon>
        <taxon>Bacillati</taxon>
        <taxon>Actinomycetota</taxon>
        <taxon>Actinomycetes</taxon>
        <taxon>Mycobacteriales</taxon>
        <taxon>Nocardiaceae</taxon>
        <taxon>Rhodococcus</taxon>
    </lineage>
</organism>
<accession>C1BE84</accession>
<protein>
    <recommendedName>
        <fullName evidence="2">CD-NTase-associated protein 12/Pycsar effector protein TIR domain-containing protein</fullName>
    </recommendedName>
</protein>
<dbReference type="Pfam" id="PF10137">
    <property type="entry name" value="CAP12-PCTIR_TIR"/>
    <property type="match status" value="1"/>
</dbReference>
<dbReference type="RefSeq" id="WP_012691849.1">
    <property type="nucleotide sequence ID" value="NC_012523.1"/>
</dbReference>
<dbReference type="AlphaFoldDB" id="C1BE84"/>
<evidence type="ECO:0000256" key="1">
    <source>
        <dbReference type="SAM" id="MobiDB-lite"/>
    </source>
</evidence>
<feature type="domain" description="CD-NTase-associated protein 12/Pycsar effector protein TIR" evidence="2">
    <location>
        <begin position="174"/>
        <end position="305"/>
    </location>
</feature>
<sequence>MTKSDPKTSRRSGRTFGETIAGPMARFWAGSHGPSRVDTVRVLKSVGLECVGTNRQELVLHALESASDEDAKEALPRLLRLLRGLLSRAQRSTLGREDELVDAVADLIETLKRVDVVLDPSGTLHWSGDTQEGSAATSPLATPAHTISPSSDLRQSQRETPVSQPVTSPARDRRVFLVHGRDHRIKKSMVQLLRTFDLRVIEWEEAASYTGSGSPTTMDIVTAGMEAAGAVVVLFTPDDLGRCRDEFLSDHDPQFERDLTPQPRMNVIFEAGMAMQKDREKVVLVRFGGVREMSDIAGVNYVQIKDTSDSRRDLGRRLRNTGLAVDMENDDWRTAGDFTIPPSAGRGAATPSAGGPTVQPEPPPERDLVGQVKRYVVDGSKSIDLIDLVKNTTKQLRRDINELPIVTSSSGPLEPLEARYRLLYELTEPTLQILHAGVEYDPASGDNRAWPLALQELVDARGRFKKDGNSLIQRMPESAYDKSRHFPALLAFRVIGLSTLCFDSDADLWIKLAENVKWRDTDRGPTAPRLPALRVLDEHEVLDERSVMNFAGMQDVAGLGFALSRYLRKMLRPLFAEACPDDEDWSQLNDQYEYRRGLFYLRHDVEPGPTLAAGERRWGRDVWEPEAIFVEEAQAAGSDWSWWPIIGDKSELADAIALARDRVGRRFLRRL</sequence>
<dbReference type="KEGG" id="rop:ROP_pKNR-00320"/>